<name>A0AAJ0I6Z4_9PEZI</name>
<dbReference type="AlphaFoldDB" id="A0AAJ0I6Z4"/>
<sequence length="163" mass="18735">MESLVYGLFHSVAWSLNRGSTGPIAKFEHLHRHRRLHKFGETTSTTTLPGRVHSVAVRRQASHIFLSSCAHTRMRHPFFSFLVSTTVAYYCTRKLLRHSATSLFTSHFAPSSLYTFDDYRFNSFNTSPLCATFSYIAVCLSLHHRSYHHRPCPRSSLFPKASR</sequence>
<evidence type="ECO:0000313" key="2">
    <source>
        <dbReference type="Proteomes" id="UP001285908"/>
    </source>
</evidence>
<comment type="caution">
    <text evidence="1">The sequence shown here is derived from an EMBL/GenBank/DDBJ whole genome shotgun (WGS) entry which is preliminary data.</text>
</comment>
<reference evidence="1 2" key="1">
    <citation type="journal article" date="2023" name="Mol. Phylogenet. Evol.">
        <title>Genome-scale phylogeny and comparative genomics of the fungal order Sordariales.</title>
        <authorList>
            <person name="Hensen N."/>
            <person name="Bonometti L."/>
            <person name="Westerberg I."/>
            <person name="Brannstrom I.O."/>
            <person name="Guillou S."/>
            <person name="Cros-Aarteil S."/>
            <person name="Calhoun S."/>
            <person name="Haridas S."/>
            <person name="Kuo A."/>
            <person name="Mondo S."/>
            <person name="Pangilinan J."/>
            <person name="Riley R."/>
            <person name="LaButti K."/>
            <person name="Andreopoulos B."/>
            <person name="Lipzen A."/>
            <person name="Chen C."/>
            <person name="Yan M."/>
            <person name="Daum C."/>
            <person name="Ng V."/>
            <person name="Clum A."/>
            <person name="Steindorff A."/>
            <person name="Ohm R.A."/>
            <person name="Martin F."/>
            <person name="Silar P."/>
            <person name="Natvig D.O."/>
            <person name="Lalanne C."/>
            <person name="Gautier V."/>
            <person name="Ament-Velasquez S.L."/>
            <person name="Kruys A."/>
            <person name="Hutchinson M.I."/>
            <person name="Powell A.J."/>
            <person name="Barry K."/>
            <person name="Miller A.N."/>
            <person name="Grigoriev I.V."/>
            <person name="Debuchy R."/>
            <person name="Gladieux P."/>
            <person name="Hiltunen Thoren M."/>
            <person name="Johannesson H."/>
        </authorList>
    </citation>
    <scope>NUCLEOTIDE SEQUENCE [LARGE SCALE GENOMIC DNA]</scope>
    <source>
        <strain evidence="1 2">FGSC 10403</strain>
    </source>
</reference>
<protein>
    <submittedName>
        <fullName evidence="1">Uncharacterized protein</fullName>
    </submittedName>
</protein>
<dbReference type="RefSeq" id="XP_062692451.1">
    <property type="nucleotide sequence ID" value="XM_062833066.1"/>
</dbReference>
<accession>A0AAJ0I6Z4</accession>
<dbReference type="GeneID" id="87870688"/>
<proteinExistence type="predicted"/>
<organism evidence="1 2">
    <name type="scientific">Neurospora hispaniola</name>
    <dbReference type="NCBI Taxonomy" id="588809"/>
    <lineage>
        <taxon>Eukaryota</taxon>
        <taxon>Fungi</taxon>
        <taxon>Dikarya</taxon>
        <taxon>Ascomycota</taxon>
        <taxon>Pezizomycotina</taxon>
        <taxon>Sordariomycetes</taxon>
        <taxon>Sordariomycetidae</taxon>
        <taxon>Sordariales</taxon>
        <taxon>Sordariaceae</taxon>
        <taxon>Neurospora</taxon>
    </lineage>
</organism>
<dbReference type="Proteomes" id="UP001285908">
    <property type="component" value="Unassembled WGS sequence"/>
</dbReference>
<keyword evidence="2" id="KW-1185">Reference proteome</keyword>
<gene>
    <name evidence="1" type="ORF">B0T23DRAFT_180491</name>
</gene>
<dbReference type="EMBL" id="JAULSX010000005">
    <property type="protein sequence ID" value="KAK3491268.1"/>
    <property type="molecule type" value="Genomic_DNA"/>
</dbReference>
<evidence type="ECO:0000313" key="1">
    <source>
        <dbReference type="EMBL" id="KAK3491268.1"/>
    </source>
</evidence>